<name>A0ABQ5SEF2_9CHLO</name>
<organism evidence="1 2">
    <name type="scientific">Volvox africanus</name>
    <dbReference type="NCBI Taxonomy" id="51714"/>
    <lineage>
        <taxon>Eukaryota</taxon>
        <taxon>Viridiplantae</taxon>
        <taxon>Chlorophyta</taxon>
        <taxon>core chlorophytes</taxon>
        <taxon>Chlorophyceae</taxon>
        <taxon>CS clade</taxon>
        <taxon>Chlamydomonadales</taxon>
        <taxon>Volvocaceae</taxon>
        <taxon>Volvox</taxon>
    </lineage>
</organism>
<dbReference type="InterPro" id="IPR018714">
    <property type="entry name" value="DUF2237"/>
</dbReference>
<gene>
    <name evidence="1" type="ORF">VaNZ11_012615</name>
</gene>
<dbReference type="Gene3D" id="3.30.56.110">
    <property type="entry name" value="Protein of unknown function DUF2237"/>
    <property type="match status" value="1"/>
</dbReference>
<dbReference type="Proteomes" id="UP001165090">
    <property type="component" value="Unassembled WGS sequence"/>
</dbReference>
<proteinExistence type="predicted"/>
<reference evidence="1 2" key="1">
    <citation type="journal article" date="2023" name="IScience">
        <title>Expanded male sex-determining region conserved during the evolution of homothallism in the green alga Volvox.</title>
        <authorList>
            <person name="Yamamoto K."/>
            <person name="Matsuzaki R."/>
            <person name="Mahakham W."/>
            <person name="Heman W."/>
            <person name="Sekimoto H."/>
            <person name="Kawachi M."/>
            <person name="Minakuchi Y."/>
            <person name="Toyoda A."/>
            <person name="Nozaki H."/>
        </authorList>
    </citation>
    <scope>NUCLEOTIDE SEQUENCE [LARGE SCALE GENOMIC DNA]</scope>
    <source>
        <strain evidence="1 2">NIES-4468</strain>
    </source>
</reference>
<dbReference type="PANTHER" id="PTHR37466:SF1">
    <property type="entry name" value="SLR1628 PROTEIN"/>
    <property type="match status" value="1"/>
</dbReference>
<dbReference type="EMBL" id="BSDZ01000079">
    <property type="protein sequence ID" value="GLI68260.1"/>
    <property type="molecule type" value="Genomic_DNA"/>
</dbReference>
<evidence type="ECO:0000313" key="2">
    <source>
        <dbReference type="Proteomes" id="UP001165090"/>
    </source>
</evidence>
<evidence type="ECO:0000313" key="1">
    <source>
        <dbReference type="EMBL" id="GLI68260.1"/>
    </source>
</evidence>
<dbReference type="PANTHER" id="PTHR37466">
    <property type="entry name" value="SLR1628 PROTEIN"/>
    <property type="match status" value="1"/>
</dbReference>
<dbReference type="Pfam" id="PF09996">
    <property type="entry name" value="DUF2237"/>
    <property type="match status" value="1"/>
</dbReference>
<comment type="caution">
    <text evidence="1">The sequence shown here is derived from an EMBL/GenBank/DDBJ whole genome shotgun (WGS) entry which is preliminary data.</text>
</comment>
<feature type="non-terminal residue" evidence="1">
    <location>
        <position position="1"/>
    </location>
</feature>
<accession>A0ABQ5SEF2</accession>
<sequence length="185" mass="20720">HQCKKLAVRFLHMALRRFCSVHRTTCIRHERRSVVTRAAMVQQSNSNGGGHAAEAAGPRNVLGGPLQCCCTSPRTGYYRDGFCRTDESDVGRHVICAQVTQEFLEFTRSRGNDLMTPAPWYNFPGLKAGDKWCLCAVRWREALEANKAPPVFLRCTNVKALEYVALEDLKRHAADLEESSPPADN</sequence>
<keyword evidence="2" id="KW-1185">Reference proteome</keyword>
<protein>
    <recommendedName>
        <fullName evidence="3">DUF2237 domain-containing protein</fullName>
    </recommendedName>
</protein>
<evidence type="ECO:0008006" key="3">
    <source>
        <dbReference type="Google" id="ProtNLM"/>
    </source>
</evidence>